<feature type="transmembrane region" description="Helical" evidence="2">
    <location>
        <begin position="39"/>
        <end position="57"/>
    </location>
</feature>
<keyword evidence="4" id="KW-1185">Reference proteome</keyword>
<feature type="compositionally biased region" description="Polar residues" evidence="1">
    <location>
        <begin position="1"/>
        <end position="11"/>
    </location>
</feature>
<gene>
    <name evidence="3" type="ORF">QQX09_13840</name>
</gene>
<evidence type="ECO:0000256" key="1">
    <source>
        <dbReference type="SAM" id="MobiDB-lite"/>
    </source>
</evidence>
<evidence type="ECO:0000313" key="4">
    <source>
        <dbReference type="Proteomes" id="UP001172728"/>
    </source>
</evidence>
<reference evidence="3" key="1">
    <citation type="submission" date="2023-06" db="EMBL/GenBank/DDBJ databases">
        <title>Sysu t00192.</title>
        <authorList>
            <person name="Gao L."/>
            <person name="Fang B.-Z."/>
            <person name="Li W.-J."/>
        </authorList>
    </citation>
    <scope>NUCLEOTIDE SEQUENCE</scope>
    <source>
        <strain evidence="3">SYSU T00192</strain>
    </source>
</reference>
<evidence type="ECO:0000256" key="2">
    <source>
        <dbReference type="SAM" id="Phobius"/>
    </source>
</evidence>
<feature type="region of interest" description="Disordered" evidence="1">
    <location>
        <begin position="1"/>
        <end position="23"/>
    </location>
</feature>
<keyword evidence="2" id="KW-1133">Transmembrane helix</keyword>
<dbReference type="EMBL" id="JAUHPW010000013">
    <property type="protein sequence ID" value="MDN4476936.1"/>
    <property type="molecule type" value="Genomic_DNA"/>
</dbReference>
<keyword evidence="2" id="KW-0472">Membrane</keyword>
<sequence length="198" mass="20699">MIAGQQPSAHQDQGPVDPSIGGVSAGGDGVAPLDHRNRLWPALLAIVVVAAFAVFAWNKLTDPVDSAARAAMAADGIAVQEHASDVVTVTEPPGGGYQVFVSETVGTRSQLSGATYIITPATDDPTGDGEWQPYPWEGVDAYSSDGDNGPLYIDAGAHRWLVTLGGVGVAGVDEDGRWDALVEHWDELHQTIEFVPAS</sequence>
<name>A0ABT8GCR4_9MICO</name>
<protein>
    <recommendedName>
        <fullName evidence="5">DUF4245 domain-containing protein</fullName>
    </recommendedName>
</protein>
<comment type="caution">
    <text evidence="3">The sequence shown here is derived from an EMBL/GenBank/DDBJ whole genome shotgun (WGS) entry which is preliminary data.</text>
</comment>
<organism evidence="3 4">
    <name type="scientific">Demequina litoralis</name>
    <dbReference type="NCBI Taxonomy" id="3051660"/>
    <lineage>
        <taxon>Bacteria</taxon>
        <taxon>Bacillati</taxon>
        <taxon>Actinomycetota</taxon>
        <taxon>Actinomycetes</taxon>
        <taxon>Micrococcales</taxon>
        <taxon>Demequinaceae</taxon>
        <taxon>Demequina</taxon>
    </lineage>
</organism>
<dbReference type="Proteomes" id="UP001172728">
    <property type="component" value="Unassembled WGS sequence"/>
</dbReference>
<proteinExistence type="predicted"/>
<accession>A0ABT8GCR4</accession>
<keyword evidence="2" id="KW-0812">Transmembrane</keyword>
<evidence type="ECO:0008006" key="5">
    <source>
        <dbReference type="Google" id="ProtNLM"/>
    </source>
</evidence>
<evidence type="ECO:0000313" key="3">
    <source>
        <dbReference type="EMBL" id="MDN4476936.1"/>
    </source>
</evidence>
<dbReference type="RefSeq" id="WP_301135833.1">
    <property type="nucleotide sequence ID" value="NZ_JAUHPW010000013.1"/>
</dbReference>